<dbReference type="EMBL" id="CP001804">
    <property type="protein sequence ID" value="ACY18265.1"/>
    <property type="molecule type" value="Genomic_DNA"/>
</dbReference>
<dbReference type="NCBIfam" id="NF047352">
    <property type="entry name" value="P_loop_sacsin"/>
    <property type="match status" value="1"/>
</dbReference>
<dbReference type="RefSeq" id="WP_012830857.1">
    <property type="nucleotide sequence ID" value="NC_013440.1"/>
</dbReference>
<evidence type="ECO:0000259" key="2">
    <source>
        <dbReference type="Pfam" id="PF01841"/>
    </source>
</evidence>
<sequence length="2543" mass="271609">MSASLSALSTLPFAAQLQLIERALATGEREEIAALVRALAALRDHEPLAYAVVRGAQGDRLDALAEVITEVFREVPDTGVQRVLRALDRNPVPGEQQDIIVTAVRRALESLPLARVAALCLMDRWLKNASPAQREAVADRALTHLRAALQRAPSSDSVNGVNGGGDGESDPLDKIPDELLMRVPGARLYALADELPAPRRAALAARLGAFATRVLDILEAAPKSLSQANAEELLSRRVYTDPGHFLVELLQNAEDAGARCWRADIDAREVSVWHDGVPFDAKDVVGVLSIGQTTKHKEQIGFFGVGFKSVYEICERPQVYSGPFRFEIADVSLPRRLAARPEGYPEHGTLLVLPLREPEDPARTPERLYQRAREVPPETLLTLRNIREMRIAQPAQSRTIRAEAGTAPGDASSDGAEPNSAQRIDLVHLERDTRTRYIIARERATWEGQAREGSRSSSTEVLVALRIAPDGVPVPLSEGEATVYSYLPTRERSRLRFLVHAHFDLPVDRERLDLDSPYNRWLLVNAGTLLAGAGCRAIAGDPARARAMLAIWPRADNLPHPAYAALADAARAELRERACLPGADGGLVAPALAALADAALADDPAVIAALARVAEDGLDGAGQRLLQPLLGDQRRTAAYLGAREFGVAELIALLARRPASVATDEFALLGALARHADHADVVHLSDVAFARDSDGRRAAPARLARADAALRAIYGRADTAPRSRRLLAAELDAHAGAHGPDPRTSAAGADALTPLWNRLRVPVLGAGELVADLAEPRTAAALLDEAGATLVVAYLAARPTQLIAFLDALSEARIAVDEARARALLGAFAAVVDELSPRVAARLGRTPLFPDRAGRLRPLLGADAALVPGDDDIAALVPELPWLAADLAATTLLGRLLVQLERRAVGAAEVARALSRTQAGNAADESPAVALIAAALSAAPDHEHARLRRVYAYLSSHADALPGGLRRGLAEAAVWLSRRGERLPLAALRQAPHDPVLIDLYRAWDAVPLIDEGTRHAAEQNAATPDSALALARALALDGQVRASDHDALIDDLLRGFDVAPVRDAVRAAVCDAARILPRTRLLDAARAHMFRAESAGTDDDSGELLPLRAWSPPPPLGSTEAPACHRAHGPLRAALRYGTRPLLDPADEEAWAPFLAVVDIAPAALGDLVAALERDPAMFAAAARDAARRALAALPAATLDSAGEALRTRLRALPLWPSTAGARRPAADVVRLGDIAALLASTGSPAGAAAQLDDDWRRAFAADSSADGEAQSDSDGDTDGGALALLDEATAGAEADALAALMGFADPQSALRAAIHALARPGQALSAQPPLLATAARVAKLASTVHTHAGAEAVLALPLAVDARGRLVPGPLYRASANEHALLGGLPLGEQLAAPDWAAAAPADLVPSVSVRQILAALAEDSRDAVPASEHPRLSAPERRATLYRWLLTRAGDILDDAQARGLLARAAVIATPGGYLRPVRELLLDPELPELGIDWNAADEVPSELIAWLRRHFAPDERQLGRLLGHLLDAHDDAAAAADGARSAELLGHLARSLRIGEVAPEQVAAAVKRFKLRKRLRVETDTGSFARPRTLLAPPAADLDLLTGFAQDPPARVAARYADERVRQLIAHAGASEQLERDPLSALLAGDGRAPDPEAALALSRYIARCAERTPALRDELRLASAAWIADGTATLRQARALYWLESDAPQVVGRDPRLYPHPTLVHTMAPRLADWLPFRRLDEAALADVCAHIKDVLADGQAPGIEILSWLERGLERGGRAGLRPAEVRDALGEYRFLRDDDGHMRTPAQVLREDPGQLFGRRRGTWSTGDEVPRLASALKIAKWPGKREVLAYFDELVEDIDHRTATHPEIGHAAVDAACAALLAEEPGLSTTLPRCLSVLAEAGGALPERLPLACESAALGPCLSVAPDARLLVPEPLGGDAEAARRAPADARFPVLPAGDAETVVALLLDFGIPPLLPRAEPAPVRSDERPAQRRAKAPQRRSRARDSEPASDAARDSEPDARAASADAASADGENNGRGLLSRLRNWLAPRDDDEQERDRPQQRASGDASARPEDRPPPPPVRSSENAIPPLPSGSSARSRPDASASAGARSGDSDPDGASPDPDSPPSAPDQRHWFRPRQRIGAQMHDHSAWAHDRQRASSYGLAYQPRALPAPFLYGPQTVAGRFQPAGQRWLEIAMPPSWRRSPRPAQHTLRLRGRLPLGETLLPVPLFGQVTDVRTTPEARLVETRNGAPLIVAAADTEVAYTVELPPAPRYEGARIPDSAPAALLAPTAPDAELPDEALRFAEALAADDDTPLARALAVRDFVRSRYYYDPAYLETPEVARWLARVTRGRVNAHLAALHAGRDARYLGRGVCYELNAMACELLRRAGIPAAVSSGWTFDRGHLDEPDHMWAMALLEVDTGPCWLPIDASTTRDGQPLHVGRRPAGPWQAPAGSAPPPPPPRWAGDTQVRRYEPDPAPLGDLVRVVRFLAEQTGEELGEAQAVRALCGELLRDPRAARRLLAALRSASDGGEPTE</sequence>
<dbReference type="SUPFAM" id="SSF54001">
    <property type="entry name" value="Cysteine proteinases"/>
    <property type="match status" value="1"/>
</dbReference>
<gene>
    <name evidence="4" type="ordered locus">Hoch_5788</name>
</gene>
<feature type="compositionally biased region" description="Low complexity" evidence="1">
    <location>
        <begin position="2452"/>
        <end position="2461"/>
    </location>
</feature>
<dbReference type="Pfam" id="PF25794">
    <property type="entry name" value="SACS"/>
    <property type="match status" value="1"/>
</dbReference>
<dbReference type="InterPro" id="IPR036890">
    <property type="entry name" value="HATPase_C_sf"/>
</dbReference>
<dbReference type="SUPFAM" id="SSF55874">
    <property type="entry name" value="ATPase domain of HSP90 chaperone/DNA topoisomerase II/histidine kinase"/>
    <property type="match status" value="1"/>
</dbReference>
<evidence type="ECO:0000313" key="5">
    <source>
        <dbReference type="Proteomes" id="UP000001880"/>
    </source>
</evidence>
<dbReference type="eggNOG" id="COG0326">
    <property type="taxonomic scope" value="Bacteria"/>
</dbReference>
<accession>D0LHC0</accession>
<dbReference type="STRING" id="502025.Hoch_5788"/>
<dbReference type="InterPro" id="IPR002931">
    <property type="entry name" value="Transglutaminase-like"/>
</dbReference>
<dbReference type="PANTHER" id="PTHR32387">
    <property type="entry name" value="WU:FJ29H11"/>
    <property type="match status" value="1"/>
</dbReference>
<dbReference type="InterPro" id="IPR038765">
    <property type="entry name" value="Papain-like_cys_pep_sf"/>
</dbReference>
<feature type="region of interest" description="Disordered" evidence="1">
    <location>
        <begin position="1983"/>
        <end position="2139"/>
    </location>
</feature>
<feature type="region of interest" description="Disordered" evidence="1">
    <location>
        <begin position="153"/>
        <end position="173"/>
    </location>
</feature>
<protein>
    <submittedName>
        <fullName evidence="4">Transglutaminase domain protein</fullName>
    </submittedName>
</protein>
<dbReference type="Proteomes" id="UP000001880">
    <property type="component" value="Chromosome"/>
</dbReference>
<dbReference type="InterPro" id="IPR052957">
    <property type="entry name" value="Auxin_embryo_med"/>
</dbReference>
<feature type="compositionally biased region" description="Basic and acidic residues" evidence="1">
    <location>
        <begin position="2008"/>
        <end position="2025"/>
    </location>
</feature>
<dbReference type="Gene3D" id="3.10.620.30">
    <property type="match status" value="1"/>
</dbReference>
<evidence type="ECO:0000313" key="4">
    <source>
        <dbReference type="EMBL" id="ACY18265.1"/>
    </source>
</evidence>
<feature type="compositionally biased region" description="Low complexity" evidence="1">
    <location>
        <begin position="2026"/>
        <end position="2036"/>
    </location>
</feature>
<dbReference type="Gene3D" id="3.30.565.10">
    <property type="entry name" value="Histidine kinase-like ATPase, C-terminal domain"/>
    <property type="match status" value="1"/>
</dbReference>
<name>D0LHC0_HALO1</name>
<feature type="domain" description="Transglutaminase-like" evidence="2">
    <location>
        <begin position="2310"/>
        <end position="2437"/>
    </location>
</feature>
<keyword evidence="5" id="KW-1185">Reference proteome</keyword>
<feature type="domain" description="Sacsin/Nov" evidence="3">
    <location>
        <begin position="239"/>
        <end position="329"/>
    </location>
</feature>
<dbReference type="KEGG" id="hoh:Hoch_5788"/>
<organism evidence="4 5">
    <name type="scientific">Haliangium ochraceum (strain DSM 14365 / JCM 11303 / SMP-2)</name>
    <dbReference type="NCBI Taxonomy" id="502025"/>
    <lineage>
        <taxon>Bacteria</taxon>
        <taxon>Pseudomonadati</taxon>
        <taxon>Myxococcota</taxon>
        <taxon>Polyangia</taxon>
        <taxon>Haliangiales</taxon>
        <taxon>Kofleriaceae</taxon>
        <taxon>Haliangium</taxon>
    </lineage>
</organism>
<reference evidence="4 5" key="1">
    <citation type="journal article" date="2010" name="Stand. Genomic Sci.">
        <title>Complete genome sequence of Haliangium ochraceum type strain (SMP-2).</title>
        <authorList>
            <consortium name="US DOE Joint Genome Institute (JGI-PGF)"/>
            <person name="Ivanova N."/>
            <person name="Daum C."/>
            <person name="Lang E."/>
            <person name="Abt B."/>
            <person name="Kopitz M."/>
            <person name="Saunders E."/>
            <person name="Lapidus A."/>
            <person name="Lucas S."/>
            <person name="Glavina Del Rio T."/>
            <person name="Nolan M."/>
            <person name="Tice H."/>
            <person name="Copeland A."/>
            <person name="Cheng J.F."/>
            <person name="Chen F."/>
            <person name="Bruce D."/>
            <person name="Goodwin L."/>
            <person name="Pitluck S."/>
            <person name="Mavromatis K."/>
            <person name="Pati A."/>
            <person name="Mikhailova N."/>
            <person name="Chen A."/>
            <person name="Palaniappan K."/>
            <person name="Land M."/>
            <person name="Hauser L."/>
            <person name="Chang Y.J."/>
            <person name="Jeffries C.D."/>
            <person name="Detter J.C."/>
            <person name="Brettin T."/>
            <person name="Rohde M."/>
            <person name="Goker M."/>
            <person name="Bristow J."/>
            <person name="Markowitz V."/>
            <person name="Eisen J.A."/>
            <person name="Hugenholtz P."/>
            <person name="Kyrpides N.C."/>
            <person name="Klenk H.P."/>
        </authorList>
    </citation>
    <scope>NUCLEOTIDE SEQUENCE [LARGE SCALE GENOMIC DNA]</scope>
    <source>
        <strain evidence="5">DSM 14365 / CIP 107738 / JCM 11303 / AJ 13395 / SMP-2</strain>
    </source>
</reference>
<feature type="region of interest" description="Disordered" evidence="1">
    <location>
        <begin position="1263"/>
        <end position="1283"/>
    </location>
</feature>
<dbReference type="OrthoDB" id="9802640at2"/>
<evidence type="ECO:0000259" key="3">
    <source>
        <dbReference type="Pfam" id="PF25794"/>
    </source>
</evidence>
<dbReference type="InterPro" id="IPR058210">
    <property type="entry name" value="SACS/Nov_dom"/>
</dbReference>
<dbReference type="eggNOG" id="COG1305">
    <property type="taxonomic scope" value="Bacteria"/>
</dbReference>
<dbReference type="Pfam" id="PF01841">
    <property type="entry name" value="Transglut_core"/>
    <property type="match status" value="1"/>
</dbReference>
<proteinExistence type="predicted"/>
<dbReference type="PANTHER" id="PTHR32387:SF0">
    <property type="entry name" value="PROTEIN NO VEIN"/>
    <property type="match status" value="1"/>
</dbReference>
<feature type="region of interest" description="Disordered" evidence="1">
    <location>
        <begin position="2442"/>
        <end position="2472"/>
    </location>
</feature>
<feature type="compositionally biased region" description="Basic residues" evidence="1">
    <location>
        <begin position="1996"/>
        <end position="2007"/>
    </location>
</feature>
<evidence type="ECO:0000256" key="1">
    <source>
        <dbReference type="SAM" id="MobiDB-lite"/>
    </source>
</evidence>
<feature type="compositionally biased region" description="Low complexity" evidence="1">
    <location>
        <begin position="2098"/>
        <end position="2127"/>
    </location>
</feature>
<dbReference type="HOGENOM" id="CLU_228232_0_0_7"/>